<dbReference type="VEuPathDB" id="ToxoDB:TGP89_263050"/>
<dbReference type="EMBL" id="AEYI02001624">
    <property type="protein sequence ID" value="KFG35077.1"/>
    <property type="molecule type" value="Genomic_DNA"/>
</dbReference>
<dbReference type="GO" id="GO:0003735">
    <property type="term" value="F:structural constituent of ribosome"/>
    <property type="evidence" value="ECO:0007669"/>
    <property type="project" value="InterPro"/>
</dbReference>
<keyword evidence="2 4" id="KW-0689">Ribosomal protein</keyword>
<dbReference type="PANTHER" id="PTHR11722">
    <property type="entry name" value="60S RIBOSOMAL PROTEIN L13"/>
    <property type="match status" value="1"/>
</dbReference>
<evidence type="ECO:0000256" key="1">
    <source>
        <dbReference type="ARBA" id="ARBA00005640"/>
    </source>
</evidence>
<dbReference type="Pfam" id="PF01294">
    <property type="entry name" value="Ribosomal_L13e"/>
    <property type="match status" value="1"/>
</dbReference>
<organism evidence="5 6">
    <name type="scientific">Toxoplasma gondii p89</name>
    <dbReference type="NCBI Taxonomy" id="943119"/>
    <lineage>
        <taxon>Eukaryota</taxon>
        <taxon>Sar</taxon>
        <taxon>Alveolata</taxon>
        <taxon>Apicomplexa</taxon>
        <taxon>Conoidasida</taxon>
        <taxon>Coccidia</taxon>
        <taxon>Eucoccidiorida</taxon>
        <taxon>Eimeriorina</taxon>
        <taxon>Sarcocystidae</taxon>
        <taxon>Toxoplasma</taxon>
    </lineage>
</organism>
<keyword evidence="3 4" id="KW-0687">Ribonucleoprotein</keyword>
<comment type="similarity">
    <text evidence="1 4">Belongs to the eukaryotic ribosomal protein eL13 family.</text>
</comment>
<name>A0A086JSF9_TOXGO</name>
<proteinExistence type="inferred from homology"/>
<sequence>MQVDTGFTKSISVHWSLLPLSSDSVGLHNFLSRPQNMRCDITRGVDESSIFRCGSRLLLFRRVTAGGARLAQRKGNSTAFRGAPYGCSTLHPDNFLLFLSVSLSQISASWTQHLGRASAEHLLVPAISWRKQSLSVVCFSSVKMVSKNNVLPNVHLHKWWQRYVKTWFNQPGRKQSRRLRRQEKAAKLGVVPSGLLRPIVHPPTQRYNLKVRAGRGFTLEELKSVGLSPRVALSIGVAVDHRRRNRSAESLNANVTRLKAYLAKLVLFQRGSKAKKGLAGIPADTPKSQIQNVKHVKISTAMPIPKASKRCKPRAITAEEQKFMAYATLRKALRDCKNVGKHEKKLAAEKEANQK</sequence>
<dbReference type="Proteomes" id="UP000028828">
    <property type="component" value="Unassembled WGS sequence"/>
</dbReference>
<dbReference type="InterPro" id="IPR001380">
    <property type="entry name" value="Ribosomal_eL13"/>
</dbReference>
<evidence type="ECO:0000256" key="4">
    <source>
        <dbReference type="RuleBase" id="RU000572"/>
    </source>
</evidence>
<dbReference type="PANTHER" id="PTHR11722:SF0">
    <property type="entry name" value="LARGE RIBOSOMAL SUBUNIT PROTEIN EL13"/>
    <property type="match status" value="1"/>
</dbReference>
<accession>A0A086JSF9</accession>
<evidence type="ECO:0000256" key="2">
    <source>
        <dbReference type="ARBA" id="ARBA00022980"/>
    </source>
</evidence>
<evidence type="ECO:0000256" key="3">
    <source>
        <dbReference type="ARBA" id="ARBA00023274"/>
    </source>
</evidence>
<protein>
    <recommendedName>
        <fullName evidence="4">60S ribosomal protein L13</fullName>
    </recommendedName>
</protein>
<gene>
    <name evidence="5" type="ORF">TGP89_263050</name>
</gene>
<dbReference type="PROSITE" id="PS01104">
    <property type="entry name" value="RIBOSOMAL_L13E"/>
    <property type="match status" value="1"/>
</dbReference>
<dbReference type="OrthoDB" id="10264538at2759"/>
<dbReference type="InterPro" id="IPR018256">
    <property type="entry name" value="Ribosomal_eL13_CS"/>
</dbReference>
<dbReference type="GO" id="GO:0003723">
    <property type="term" value="F:RNA binding"/>
    <property type="evidence" value="ECO:0007669"/>
    <property type="project" value="TreeGrafter"/>
</dbReference>
<dbReference type="GO" id="GO:0022625">
    <property type="term" value="C:cytosolic large ribosomal subunit"/>
    <property type="evidence" value="ECO:0007669"/>
    <property type="project" value="TreeGrafter"/>
</dbReference>
<reference evidence="5 6" key="1">
    <citation type="submission" date="2014-03" db="EMBL/GenBank/DDBJ databases">
        <authorList>
            <person name="Sibley D."/>
            <person name="Venepally P."/>
            <person name="Karamycheva S."/>
            <person name="Hadjithomas M."/>
            <person name="Khan A."/>
            <person name="Brunk B."/>
            <person name="Roos D."/>
            <person name="Caler E."/>
            <person name="Lorenzi H."/>
        </authorList>
    </citation>
    <scope>NUCLEOTIDE SEQUENCE [LARGE SCALE GENOMIC DNA]</scope>
    <source>
        <strain evidence="6">p89</strain>
    </source>
</reference>
<dbReference type="HAMAP" id="MF_00499">
    <property type="entry name" value="Ribosomal_eL13"/>
    <property type="match status" value="1"/>
</dbReference>
<comment type="caution">
    <text evidence="5">The sequence shown here is derived from an EMBL/GenBank/DDBJ whole genome shotgun (WGS) entry which is preliminary data.</text>
</comment>
<evidence type="ECO:0000313" key="5">
    <source>
        <dbReference type="EMBL" id="KFG35077.1"/>
    </source>
</evidence>
<evidence type="ECO:0000313" key="6">
    <source>
        <dbReference type="Proteomes" id="UP000028828"/>
    </source>
</evidence>
<dbReference type="AlphaFoldDB" id="A0A086JSF9"/>
<dbReference type="GO" id="GO:0006412">
    <property type="term" value="P:translation"/>
    <property type="evidence" value="ECO:0007669"/>
    <property type="project" value="InterPro"/>
</dbReference>
<dbReference type="Gene3D" id="1.20.5.110">
    <property type="match status" value="1"/>
</dbReference>